<keyword evidence="2" id="KW-0378">Hydrolase</keyword>
<dbReference type="RefSeq" id="WP_380718245.1">
    <property type="nucleotide sequence ID" value="NZ_JBHSGI010000024.1"/>
</dbReference>
<dbReference type="PANTHER" id="PTHR36513">
    <property type="entry name" value="ABC TRANSMEMBRANE TYPE-1 DOMAIN-CONTAINING PROTEIN"/>
    <property type="match status" value="1"/>
</dbReference>
<keyword evidence="1" id="KW-0732">Signal</keyword>
<dbReference type="PANTHER" id="PTHR36513:SF1">
    <property type="entry name" value="TRANSMEMBRANE PROTEIN"/>
    <property type="match status" value="1"/>
</dbReference>
<dbReference type="InterPro" id="IPR029058">
    <property type="entry name" value="AB_hydrolase_fold"/>
</dbReference>
<dbReference type="InterPro" id="IPR010297">
    <property type="entry name" value="DUF900_hydrolase"/>
</dbReference>
<dbReference type="SUPFAM" id="SSF53474">
    <property type="entry name" value="alpha/beta-Hydrolases"/>
    <property type="match status" value="1"/>
</dbReference>
<proteinExistence type="predicted"/>
<comment type="caution">
    <text evidence="2">The sequence shown here is derived from an EMBL/GenBank/DDBJ whole genome shotgun (WGS) entry which is preliminary data.</text>
</comment>
<name>A0ABV9KI95_9RHOB</name>
<evidence type="ECO:0000256" key="1">
    <source>
        <dbReference type="SAM" id="SignalP"/>
    </source>
</evidence>
<feature type="chain" id="PRO_5045809962" evidence="1">
    <location>
        <begin position="24"/>
        <end position="574"/>
    </location>
</feature>
<feature type="signal peptide" evidence="1">
    <location>
        <begin position="1"/>
        <end position="23"/>
    </location>
</feature>
<protein>
    <submittedName>
        <fullName evidence="2">Alpha/beta hydrolase</fullName>
    </submittedName>
</protein>
<dbReference type="Proteomes" id="UP001595973">
    <property type="component" value="Unassembled WGS sequence"/>
</dbReference>
<dbReference type="EMBL" id="JBHSGI010000024">
    <property type="protein sequence ID" value="MFC4669832.1"/>
    <property type="molecule type" value="Genomic_DNA"/>
</dbReference>
<accession>A0ABV9KI95</accession>
<dbReference type="Gene3D" id="3.40.50.1820">
    <property type="entry name" value="alpha/beta hydrolase"/>
    <property type="match status" value="1"/>
</dbReference>
<evidence type="ECO:0000313" key="3">
    <source>
        <dbReference type="Proteomes" id="UP001595973"/>
    </source>
</evidence>
<dbReference type="Pfam" id="PF05990">
    <property type="entry name" value="DUF900"/>
    <property type="match status" value="1"/>
</dbReference>
<gene>
    <name evidence="2" type="ORF">ACFO5X_14810</name>
</gene>
<evidence type="ECO:0000313" key="2">
    <source>
        <dbReference type="EMBL" id="MFC4669832.1"/>
    </source>
</evidence>
<sequence>MLKRWMCALTVALMAALPAGLTAQEDPGLIGLAYLAETDPPAALDRIDALLAQEEASPDPDIRLVFDLYRLGADLLIGQGRGAEAAGVLLQLGRYAAGNRAVLNVDPARLFDEAARLYQAAGDPASAVTALTALVEEQRSGARPGAVIAETLNRLATMAEQAGDTAAATRHRAAASAALEPLTAGARGSEEGFREVEVYYATDRARTGEADPNEFYGPGRGTLELGVATVSVPETHTPGLVEAPSIWRLEFRADPAKHVVLQSVEPMEPAGFWRRLSTEFTHTPEKEAFVFVHGYNVTFDAAARRAAQIAYDMNFAGIPILYSWPSRGTTVGYVADTAVVQLSGRRLTHFLDDLVAKSGAETIHLVAHSMGNRALTEALELMALRQGSKPGDPPVFGQILFAAPDVDAGLFKEILPTIRPLAKRMTLYASEEDWALTASRKLHGDMPRAGIGGKTTLTSSQIDSIDMSELGEDMLAHSYFADDSSALADMMTLFWTNNAPQNRCGLFADSPGASPVWTYRRGICSDRSLISVLGNLQRENVHSAQQARIVLQRTVSDAEVVKKLAPVVEAIVSQ</sequence>
<reference evidence="3" key="1">
    <citation type="journal article" date="2019" name="Int. J. Syst. Evol. Microbiol.">
        <title>The Global Catalogue of Microorganisms (GCM) 10K type strain sequencing project: providing services to taxonomists for standard genome sequencing and annotation.</title>
        <authorList>
            <consortium name="The Broad Institute Genomics Platform"/>
            <consortium name="The Broad Institute Genome Sequencing Center for Infectious Disease"/>
            <person name="Wu L."/>
            <person name="Ma J."/>
        </authorList>
    </citation>
    <scope>NUCLEOTIDE SEQUENCE [LARGE SCALE GENOMIC DNA]</scope>
    <source>
        <strain evidence="3">CGMCC 4.7283</strain>
    </source>
</reference>
<organism evidence="2 3">
    <name type="scientific">Seohaeicola nanhaiensis</name>
    <dbReference type="NCBI Taxonomy" id="1387282"/>
    <lineage>
        <taxon>Bacteria</taxon>
        <taxon>Pseudomonadati</taxon>
        <taxon>Pseudomonadota</taxon>
        <taxon>Alphaproteobacteria</taxon>
        <taxon>Rhodobacterales</taxon>
        <taxon>Roseobacteraceae</taxon>
        <taxon>Seohaeicola</taxon>
    </lineage>
</organism>
<keyword evidence="3" id="KW-1185">Reference proteome</keyword>
<dbReference type="GO" id="GO:0016787">
    <property type="term" value="F:hydrolase activity"/>
    <property type="evidence" value="ECO:0007669"/>
    <property type="project" value="UniProtKB-KW"/>
</dbReference>